<dbReference type="PaxDb" id="2850-Phatr42736"/>
<sequence>MVRINKQSRRRLFEENFSLRQPAALSRHFLNLGILILVGTAVSLYFYLLNQEERETRHSMMAAAHSAARITASNKPFLLYGTAWKKERTAELVSQAVHSGFRFIDTACQPKHYNEAGVGDGWKSAAEELKLQRSDFFLQTKYTPFGGQDPQNIPYDPDSPLDAQVKASLEVSLKNLQSSYLDSLVLHSPLNDFEDTMTVWQTMESFVDDGKVLRLGISNCYDFETFQNLYQKARIKPSVLQNRFYEDSNFDTELRAFCKNHSIWYQSFWTLTANRHALATTDAKTLAEQKGLSPQTLLYAFLMSLGYGTPLSGTTNLGHMVEDVAVMERMQAGEVFFEDETELRDFAKILGMPDL</sequence>
<feature type="transmembrane region" description="Helical" evidence="1">
    <location>
        <begin position="29"/>
        <end position="48"/>
    </location>
</feature>
<accession>B7FPC8</accession>
<gene>
    <name evidence="3" type="ORF">PHATRDRAFT_42736</name>
</gene>
<dbReference type="InterPro" id="IPR020471">
    <property type="entry name" value="AKR"/>
</dbReference>
<keyword evidence="1" id="KW-1133">Transmembrane helix</keyword>
<evidence type="ECO:0000313" key="3">
    <source>
        <dbReference type="EMBL" id="EEC51150.1"/>
    </source>
</evidence>
<dbReference type="Pfam" id="PF00248">
    <property type="entry name" value="Aldo_ket_red"/>
    <property type="match status" value="1"/>
</dbReference>
<protein>
    <recommendedName>
        <fullName evidence="2">NADP-dependent oxidoreductase domain-containing protein</fullName>
    </recommendedName>
</protein>
<dbReference type="HOGENOM" id="CLU_023205_10_1_1"/>
<reference evidence="4" key="2">
    <citation type="submission" date="2008-08" db="EMBL/GenBank/DDBJ databases">
        <authorList>
            <consortium name="Diatom Consortium"/>
            <person name="Grigoriev I."/>
            <person name="Grimwood J."/>
            <person name="Kuo A."/>
            <person name="Otillar R.P."/>
            <person name="Salamov A."/>
            <person name="Detter J.C."/>
            <person name="Lindquist E."/>
            <person name="Shapiro H."/>
            <person name="Lucas S."/>
            <person name="Glavina del Rio T."/>
            <person name="Pitluck S."/>
            <person name="Rokhsar D."/>
            <person name="Bowler C."/>
        </authorList>
    </citation>
    <scope>GENOME REANNOTATION</scope>
    <source>
        <strain evidence="4">CCAP 1055/1</strain>
    </source>
</reference>
<dbReference type="Gene3D" id="3.20.20.100">
    <property type="entry name" value="NADP-dependent oxidoreductase domain"/>
    <property type="match status" value="1"/>
</dbReference>
<dbReference type="OrthoDB" id="416253at2759"/>
<evidence type="ECO:0000259" key="2">
    <source>
        <dbReference type="Pfam" id="PF00248"/>
    </source>
</evidence>
<organism evidence="3 4">
    <name type="scientific">Phaeodactylum tricornutum (strain CCAP 1055/1)</name>
    <dbReference type="NCBI Taxonomy" id="556484"/>
    <lineage>
        <taxon>Eukaryota</taxon>
        <taxon>Sar</taxon>
        <taxon>Stramenopiles</taxon>
        <taxon>Ochrophyta</taxon>
        <taxon>Bacillariophyta</taxon>
        <taxon>Bacillariophyceae</taxon>
        <taxon>Bacillariophycidae</taxon>
        <taxon>Naviculales</taxon>
        <taxon>Phaeodactylaceae</taxon>
        <taxon>Phaeodactylum</taxon>
    </lineage>
</organism>
<dbReference type="InterPro" id="IPR023210">
    <property type="entry name" value="NADP_OxRdtase_dom"/>
</dbReference>
<keyword evidence="1" id="KW-0812">Transmembrane</keyword>
<dbReference type="EMBL" id="CM000605">
    <property type="protein sequence ID" value="EEC51150.1"/>
    <property type="molecule type" value="Genomic_DNA"/>
</dbReference>
<dbReference type="eggNOG" id="KOG1577">
    <property type="taxonomic scope" value="Eukaryota"/>
</dbReference>
<keyword evidence="4" id="KW-1185">Reference proteome</keyword>
<dbReference type="STRING" id="556484.B7FPC8"/>
<dbReference type="Proteomes" id="UP000000759">
    <property type="component" value="Chromosome 1"/>
</dbReference>
<name>B7FPC8_PHATC</name>
<reference evidence="3 4" key="1">
    <citation type="journal article" date="2008" name="Nature">
        <title>The Phaeodactylum genome reveals the evolutionary history of diatom genomes.</title>
        <authorList>
            <person name="Bowler C."/>
            <person name="Allen A.E."/>
            <person name="Badger J.H."/>
            <person name="Grimwood J."/>
            <person name="Jabbari K."/>
            <person name="Kuo A."/>
            <person name="Maheswari U."/>
            <person name="Martens C."/>
            <person name="Maumus F."/>
            <person name="Otillar R.P."/>
            <person name="Rayko E."/>
            <person name="Salamov A."/>
            <person name="Vandepoele K."/>
            <person name="Beszteri B."/>
            <person name="Gruber A."/>
            <person name="Heijde M."/>
            <person name="Katinka M."/>
            <person name="Mock T."/>
            <person name="Valentin K."/>
            <person name="Verret F."/>
            <person name="Berges J.A."/>
            <person name="Brownlee C."/>
            <person name="Cadoret J.P."/>
            <person name="Chiovitti A."/>
            <person name="Choi C.J."/>
            <person name="Coesel S."/>
            <person name="De Martino A."/>
            <person name="Detter J.C."/>
            <person name="Durkin C."/>
            <person name="Falciatore A."/>
            <person name="Fournet J."/>
            <person name="Haruta M."/>
            <person name="Huysman M.J."/>
            <person name="Jenkins B.D."/>
            <person name="Jiroutova K."/>
            <person name="Jorgensen R.E."/>
            <person name="Joubert Y."/>
            <person name="Kaplan A."/>
            <person name="Kroger N."/>
            <person name="Kroth P.G."/>
            <person name="La Roche J."/>
            <person name="Lindquist E."/>
            <person name="Lommer M."/>
            <person name="Martin-Jezequel V."/>
            <person name="Lopez P.J."/>
            <person name="Lucas S."/>
            <person name="Mangogna M."/>
            <person name="McGinnis K."/>
            <person name="Medlin L.K."/>
            <person name="Montsant A."/>
            <person name="Oudot-Le Secq M.P."/>
            <person name="Napoli C."/>
            <person name="Obornik M."/>
            <person name="Parker M.S."/>
            <person name="Petit J.L."/>
            <person name="Porcel B.M."/>
            <person name="Poulsen N."/>
            <person name="Robison M."/>
            <person name="Rychlewski L."/>
            <person name="Rynearson T.A."/>
            <person name="Schmutz J."/>
            <person name="Shapiro H."/>
            <person name="Siaut M."/>
            <person name="Stanley M."/>
            <person name="Sussman M.R."/>
            <person name="Taylor A.R."/>
            <person name="Vardi A."/>
            <person name="von Dassow P."/>
            <person name="Vyverman W."/>
            <person name="Willis A."/>
            <person name="Wyrwicz L.S."/>
            <person name="Rokhsar D.S."/>
            <person name="Weissenbach J."/>
            <person name="Armbrust E.V."/>
            <person name="Green B.R."/>
            <person name="Van de Peer Y."/>
            <person name="Grigoriev I.V."/>
        </authorList>
    </citation>
    <scope>NUCLEOTIDE SEQUENCE [LARGE SCALE GENOMIC DNA]</scope>
    <source>
        <strain evidence="3 4">CCAP 1055/1</strain>
    </source>
</reference>
<evidence type="ECO:0000313" key="4">
    <source>
        <dbReference type="Proteomes" id="UP000000759"/>
    </source>
</evidence>
<dbReference type="GO" id="GO:0016491">
    <property type="term" value="F:oxidoreductase activity"/>
    <property type="evidence" value="ECO:0007669"/>
    <property type="project" value="InterPro"/>
</dbReference>
<evidence type="ECO:0000256" key="1">
    <source>
        <dbReference type="SAM" id="Phobius"/>
    </source>
</evidence>
<dbReference type="RefSeq" id="XP_002176687.1">
    <property type="nucleotide sequence ID" value="XM_002176651.1"/>
</dbReference>
<dbReference type="GeneID" id="7196126"/>
<dbReference type="InterPro" id="IPR036812">
    <property type="entry name" value="NAD(P)_OxRdtase_dom_sf"/>
</dbReference>
<dbReference type="PANTHER" id="PTHR11732">
    <property type="entry name" value="ALDO/KETO REDUCTASE"/>
    <property type="match status" value="1"/>
</dbReference>
<feature type="domain" description="NADP-dependent oxidoreductase" evidence="2">
    <location>
        <begin position="83"/>
        <end position="328"/>
    </location>
</feature>
<proteinExistence type="predicted"/>
<dbReference type="CDD" id="cd19071">
    <property type="entry name" value="AKR_AKR1-5-like"/>
    <property type="match status" value="1"/>
</dbReference>
<dbReference type="SUPFAM" id="SSF51430">
    <property type="entry name" value="NAD(P)-linked oxidoreductase"/>
    <property type="match status" value="1"/>
</dbReference>
<dbReference type="AlphaFoldDB" id="B7FPC8"/>
<keyword evidence="1" id="KW-0472">Membrane</keyword>
<dbReference type="InParanoid" id="B7FPC8"/>
<dbReference type="KEGG" id="pti:PHATRDRAFT_42736"/>